<dbReference type="InterPro" id="IPR033756">
    <property type="entry name" value="YlxH/NBP35"/>
</dbReference>
<sequence length="170" mass="18058">MAEPWKLPILSLKGGTGKTTVCIGLAQALKETGKKVGLLDVDIHASALPRAIGLEVEPGYESLLGGNLRPIDHNGYQVFSIGLLYPEEDPNMWPGPAKASAVQQIATTSIAWNDDLEWIVVDTPPTSGDEVQSLLENLANIYGCVIVCQPNALAVLAIAKTVNLLQETGT</sequence>
<dbReference type="PANTHER" id="PTHR42961">
    <property type="entry name" value="IRON-SULFUR PROTEIN NUBPL"/>
    <property type="match status" value="1"/>
</dbReference>
<feature type="non-terminal residue" evidence="3">
    <location>
        <position position="170"/>
    </location>
</feature>
<dbReference type="PANTHER" id="PTHR42961:SF2">
    <property type="entry name" value="IRON-SULFUR PROTEIN NUBPL"/>
    <property type="match status" value="1"/>
</dbReference>
<proteinExistence type="predicted"/>
<protein>
    <recommendedName>
        <fullName evidence="4">AAA domain-containing protein</fullName>
    </recommendedName>
</protein>
<gene>
    <name evidence="3" type="ORF">LCGC14_1945210</name>
</gene>
<evidence type="ECO:0008006" key="4">
    <source>
        <dbReference type="Google" id="ProtNLM"/>
    </source>
</evidence>
<organism evidence="3">
    <name type="scientific">marine sediment metagenome</name>
    <dbReference type="NCBI Taxonomy" id="412755"/>
    <lineage>
        <taxon>unclassified sequences</taxon>
        <taxon>metagenomes</taxon>
        <taxon>ecological metagenomes</taxon>
    </lineage>
</organism>
<dbReference type="GO" id="GO:0016226">
    <property type="term" value="P:iron-sulfur cluster assembly"/>
    <property type="evidence" value="ECO:0007669"/>
    <property type="project" value="InterPro"/>
</dbReference>
<dbReference type="Gene3D" id="3.40.50.300">
    <property type="entry name" value="P-loop containing nucleotide triphosphate hydrolases"/>
    <property type="match status" value="1"/>
</dbReference>
<dbReference type="Pfam" id="PF10609">
    <property type="entry name" value="ParA"/>
    <property type="match status" value="1"/>
</dbReference>
<dbReference type="InterPro" id="IPR027417">
    <property type="entry name" value="P-loop_NTPase"/>
</dbReference>
<name>A0A0F9FJE7_9ZZZZ</name>
<dbReference type="InterPro" id="IPR044304">
    <property type="entry name" value="NUBPL-like"/>
</dbReference>
<dbReference type="AlphaFoldDB" id="A0A0F9FJE7"/>
<keyword evidence="2" id="KW-0067">ATP-binding</keyword>
<evidence type="ECO:0000256" key="2">
    <source>
        <dbReference type="ARBA" id="ARBA00022840"/>
    </source>
</evidence>
<keyword evidence="1" id="KW-0547">Nucleotide-binding</keyword>
<dbReference type="SUPFAM" id="SSF52540">
    <property type="entry name" value="P-loop containing nucleoside triphosphate hydrolases"/>
    <property type="match status" value="1"/>
</dbReference>
<dbReference type="GO" id="GO:0005524">
    <property type="term" value="F:ATP binding"/>
    <property type="evidence" value="ECO:0007669"/>
    <property type="project" value="UniProtKB-KW"/>
</dbReference>
<comment type="caution">
    <text evidence="3">The sequence shown here is derived from an EMBL/GenBank/DDBJ whole genome shotgun (WGS) entry which is preliminary data.</text>
</comment>
<dbReference type="EMBL" id="LAZR01021130">
    <property type="protein sequence ID" value="KKL86393.1"/>
    <property type="molecule type" value="Genomic_DNA"/>
</dbReference>
<accession>A0A0F9FJE7</accession>
<evidence type="ECO:0000313" key="3">
    <source>
        <dbReference type="EMBL" id="KKL86393.1"/>
    </source>
</evidence>
<reference evidence="3" key="1">
    <citation type="journal article" date="2015" name="Nature">
        <title>Complex archaea that bridge the gap between prokaryotes and eukaryotes.</title>
        <authorList>
            <person name="Spang A."/>
            <person name="Saw J.H."/>
            <person name="Jorgensen S.L."/>
            <person name="Zaremba-Niedzwiedzka K."/>
            <person name="Martijn J."/>
            <person name="Lind A.E."/>
            <person name="van Eijk R."/>
            <person name="Schleper C."/>
            <person name="Guy L."/>
            <person name="Ettema T.J."/>
        </authorList>
    </citation>
    <scope>NUCLEOTIDE SEQUENCE</scope>
</reference>
<evidence type="ECO:0000256" key="1">
    <source>
        <dbReference type="ARBA" id="ARBA00022741"/>
    </source>
</evidence>
<dbReference type="GO" id="GO:0051539">
    <property type="term" value="F:4 iron, 4 sulfur cluster binding"/>
    <property type="evidence" value="ECO:0007669"/>
    <property type="project" value="TreeGrafter"/>
</dbReference>